<dbReference type="AlphaFoldDB" id="A0A7W3PK74"/>
<evidence type="ECO:0000313" key="4">
    <source>
        <dbReference type="Proteomes" id="UP000321154"/>
    </source>
</evidence>
<keyword evidence="4" id="KW-1185">Reference proteome</keyword>
<accession>A0A7W3PK74</accession>
<sequence length="192" mass="21544">MAGFTGLGRRRAADPRLPPGQYLENGFPVLSAGPTPNIKRWELQIATEHAQRSLSWADFQALPHEDIETDIHCVTSWTKLGTHWRGVSIDTLFDGLDTSHEFAMATSHGGYTTNLPLSELRGGKAWVVDTYEGAPLHAEHGGPARLFVPGLYFWKSAKWLQGIQTMASDRRGFWESMGYHPHGDPWKEERYA</sequence>
<organism evidence="3 5">
    <name type="scientific">Frigoribacterium faeni</name>
    <dbReference type="NCBI Taxonomy" id="145483"/>
    <lineage>
        <taxon>Bacteria</taxon>
        <taxon>Bacillati</taxon>
        <taxon>Actinomycetota</taxon>
        <taxon>Actinomycetes</taxon>
        <taxon>Micrococcales</taxon>
        <taxon>Microbacteriaceae</taxon>
        <taxon>Frigoribacterium</taxon>
    </lineage>
</organism>
<evidence type="ECO:0000313" key="2">
    <source>
        <dbReference type="EMBL" id="GEK84680.1"/>
    </source>
</evidence>
<reference evidence="2 4" key="1">
    <citation type="submission" date="2019-07" db="EMBL/GenBank/DDBJ databases">
        <title>Whole genome shotgun sequence of Frigoribacterium faeni NBRC 103066.</title>
        <authorList>
            <person name="Hosoyama A."/>
            <person name="Uohara A."/>
            <person name="Ohji S."/>
            <person name="Ichikawa N."/>
        </authorList>
    </citation>
    <scope>NUCLEOTIDE SEQUENCE [LARGE SCALE GENOMIC DNA]</scope>
    <source>
        <strain evidence="2 4">NBRC 103066</strain>
    </source>
</reference>
<dbReference type="Gene3D" id="3.90.420.10">
    <property type="entry name" value="Oxidoreductase, molybdopterin-binding domain"/>
    <property type="match status" value="1"/>
</dbReference>
<dbReference type="EMBL" id="BJUV01000050">
    <property type="protein sequence ID" value="GEK84680.1"/>
    <property type="molecule type" value="Genomic_DNA"/>
</dbReference>
<dbReference type="InterPro" id="IPR000572">
    <property type="entry name" value="OxRdtase_Mopterin-bd_dom"/>
</dbReference>
<name>A0A7W3PK74_9MICO</name>
<evidence type="ECO:0000313" key="3">
    <source>
        <dbReference type="EMBL" id="MBA8814572.1"/>
    </source>
</evidence>
<gene>
    <name evidence="3" type="ORF">FB463_002845</name>
    <name evidence="2" type="ORF">FFA01_29890</name>
</gene>
<dbReference type="Proteomes" id="UP000321154">
    <property type="component" value="Unassembled WGS sequence"/>
</dbReference>
<evidence type="ECO:0000259" key="1">
    <source>
        <dbReference type="Pfam" id="PF00174"/>
    </source>
</evidence>
<comment type="caution">
    <text evidence="3">The sequence shown here is derived from an EMBL/GenBank/DDBJ whole genome shotgun (WGS) entry which is preliminary data.</text>
</comment>
<dbReference type="PANTHER" id="PTHR43032">
    <property type="entry name" value="PROTEIN-METHIONINE-SULFOXIDE REDUCTASE"/>
    <property type="match status" value="1"/>
</dbReference>
<reference evidence="3 5" key="2">
    <citation type="submission" date="2020-07" db="EMBL/GenBank/DDBJ databases">
        <title>Sequencing the genomes of 1000 actinobacteria strains.</title>
        <authorList>
            <person name="Klenk H.-P."/>
        </authorList>
    </citation>
    <scope>NUCLEOTIDE SEQUENCE [LARGE SCALE GENOMIC DNA]</scope>
    <source>
        <strain evidence="3 5">DSM 10309</strain>
    </source>
</reference>
<dbReference type="Proteomes" id="UP000522688">
    <property type="component" value="Unassembled WGS sequence"/>
</dbReference>
<dbReference type="Pfam" id="PF00174">
    <property type="entry name" value="Oxidored_molyb"/>
    <property type="match status" value="1"/>
</dbReference>
<dbReference type="SUPFAM" id="SSF56524">
    <property type="entry name" value="Oxidoreductase molybdopterin-binding domain"/>
    <property type="match status" value="1"/>
</dbReference>
<dbReference type="PANTHER" id="PTHR43032:SF4">
    <property type="entry name" value="OXIDOREDUCTASE MOLYBDOPTERIN-BINDING DOMAIN-CONTAINING PROTEIN"/>
    <property type="match status" value="1"/>
</dbReference>
<dbReference type="EMBL" id="JACGWW010000005">
    <property type="protein sequence ID" value="MBA8814572.1"/>
    <property type="molecule type" value="Genomic_DNA"/>
</dbReference>
<feature type="domain" description="Oxidoreductase molybdopterin-binding" evidence="1">
    <location>
        <begin position="33"/>
        <end position="174"/>
    </location>
</feature>
<evidence type="ECO:0000313" key="5">
    <source>
        <dbReference type="Proteomes" id="UP000522688"/>
    </source>
</evidence>
<dbReference type="InterPro" id="IPR036374">
    <property type="entry name" value="OxRdtase_Mopterin-bd_sf"/>
</dbReference>
<dbReference type="OrthoDB" id="9795587at2"/>
<protein>
    <submittedName>
        <fullName evidence="3">DMSO/TMAO reductase YedYZ molybdopterin-dependent catalytic subunit</fullName>
    </submittedName>
    <submittedName>
        <fullName evidence="2">Molybdopterin-binding protein</fullName>
    </submittedName>
</protein>
<dbReference type="RefSeq" id="WP_146857000.1">
    <property type="nucleotide sequence ID" value="NZ_BAAAHR010000004.1"/>
</dbReference>
<proteinExistence type="predicted"/>